<accession>A0ABR2HJX9</accession>
<keyword evidence="3" id="KW-1185">Reference proteome</keyword>
<feature type="region of interest" description="Disordered" evidence="1">
    <location>
        <begin position="233"/>
        <end position="352"/>
    </location>
</feature>
<evidence type="ECO:0000256" key="1">
    <source>
        <dbReference type="SAM" id="MobiDB-lite"/>
    </source>
</evidence>
<proteinExistence type="predicted"/>
<dbReference type="EMBL" id="JAPCWZ010000010">
    <property type="protein sequence ID" value="KAK8848491.1"/>
    <property type="molecule type" value="Genomic_DNA"/>
</dbReference>
<evidence type="ECO:0000313" key="3">
    <source>
        <dbReference type="Proteomes" id="UP001390339"/>
    </source>
</evidence>
<gene>
    <name evidence="2" type="ORF">PGQ11_014971</name>
</gene>
<feature type="compositionally biased region" description="Low complexity" evidence="1">
    <location>
        <begin position="303"/>
        <end position="314"/>
    </location>
</feature>
<feature type="compositionally biased region" description="Basic and acidic residues" evidence="1">
    <location>
        <begin position="40"/>
        <end position="49"/>
    </location>
</feature>
<name>A0ABR2HJX9_9PEZI</name>
<protein>
    <submittedName>
        <fullName evidence="2">Uncharacterized protein</fullName>
    </submittedName>
</protein>
<feature type="compositionally biased region" description="Polar residues" evidence="1">
    <location>
        <begin position="330"/>
        <end position="342"/>
    </location>
</feature>
<dbReference type="Proteomes" id="UP001390339">
    <property type="component" value="Unassembled WGS sequence"/>
</dbReference>
<sequence>MENSDRKRKREDSDGDSSVQVIKPEPSEPAVINLDDSDNGDNKSLRKSPEAGPAGDGNDDALPADLETLAVVTNRNHEMLQDLMKIPEDLREEMAVKTSAVKNDMNMNIVALKKEMAESFDETMRERISNHNHPRLGKLEKKANGIDAAVKALDKKYDKKLKTVHNETAKNNAVNIKAEVKQEVNERLRGFGTYLAQFFENNDAPLANAGGNVAGNMVGSLLGNGFEHQIGNEFGTGAGNPVENRLRNGLENSNGNPGENPDENRPDNTTGDRGESSNGNHPDKSIGNRLGNSVGNRTEDSNGNRASNGNGNKNIDSDINTRDNAIARGSRSNRSVQEQGSSLRAFGPVSGTDDDAATRAALALPTPSLSDAAPRRTICSSLGNLSAQPTHGGAGGSSGRVFRGAAGSIFGGVLGDGADAGADGSAGGHALARSGRVACAPLIPAASAATPVSFVDARSFLPYQVLTNKGYRTMLEKIQWTDMTHIVQLLKVDNSKIARRCTMFNDKFTSHSIDYVLQTGLGVRQIGDVFSEPIRVARVGGHINQPGANDLLRNQNLKDLRLMRMKIKSNVLLNEEQVRYKKWQETWQPPAYVYDMGELMLRKRATRMPYALTAVLTQYNLLLEVNKEGSPNNRRVWVAMAREYQPTRKRENASKDSNLPFNGLEFTKLALLAHSVRDLEFDRFDFSQVAGGFDLANQLVNESRCPGLPDLDFDKNISLRQMCIDLA</sequence>
<organism evidence="2 3">
    <name type="scientific">Apiospora arundinis</name>
    <dbReference type="NCBI Taxonomy" id="335852"/>
    <lineage>
        <taxon>Eukaryota</taxon>
        <taxon>Fungi</taxon>
        <taxon>Dikarya</taxon>
        <taxon>Ascomycota</taxon>
        <taxon>Pezizomycotina</taxon>
        <taxon>Sordariomycetes</taxon>
        <taxon>Xylariomycetidae</taxon>
        <taxon>Amphisphaeriales</taxon>
        <taxon>Apiosporaceae</taxon>
        <taxon>Apiospora</taxon>
    </lineage>
</organism>
<comment type="caution">
    <text evidence="2">The sequence shown here is derived from an EMBL/GenBank/DDBJ whole genome shotgun (WGS) entry which is preliminary data.</text>
</comment>
<evidence type="ECO:0000313" key="2">
    <source>
        <dbReference type="EMBL" id="KAK8848491.1"/>
    </source>
</evidence>
<feature type="region of interest" description="Disordered" evidence="1">
    <location>
        <begin position="1"/>
        <end position="62"/>
    </location>
</feature>
<reference evidence="2 3" key="1">
    <citation type="journal article" date="2024" name="IMA Fungus">
        <title>Apiospora arundinis, a panoply of carbohydrate-active enzymes and secondary metabolites.</title>
        <authorList>
            <person name="Sorensen T."/>
            <person name="Petersen C."/>
            <person name="Muurmann A.T."/>
            <person name="Christiansen J.V."/>
            <person name="Brundto M.L."/>
            <person name="Overgaard C.K."/>
            <person name="Boysen A.T."/>
            <person name="Wollenberg R.D."/>
            <person name="Larsen T.O."/>
            <person name="Sorensen J.L."/>
            <person name="Nielsen K.L."/>
            <person name="Sondergaard T.E."/>
        </authorList>
    </citation>
    <scope>NUCLEOTIDE SEQUENCE [LARGE SCALE GENOMIC DNA]</scope>
    <source>
        <strain evidence="2 3">AAU 773</strain>
    </source>
</reference>
<feature type="compositionally biased region" description="Basic and acidic residues" evidence="1">
    <location>
        <begin position="262"/>
        <end position="286"/>
    </location>
</feature>